<name>A0A1H1SG33_9PSED</name>
<dbReference type="SUPFAM" id="SSF53850">
    <property type="entry name" value="Periplasmic binding protein-like II"/>
    <property type="match status" value="1"/>
</dbReference>
<keyword evidence="6" id="KW-0418">Kinase</keyword>
<reference evidence="7" key="1">
    <citation type="submission" date="2016-10" db="EMBL/GenBank/DDBJ databases">
        <authorList>
            <person name="Varghese N."/>
            <person name="Submissions S."/>
        </authorList>
    </citation>
    <scope>NUCLEOTIDE SEQUENCE [LARGE SCALE GENOMIC DNA]</scope>
    <source>
        <strain evidence="7">LMG 26867</strain>
    </source>
</reference>
<feature type="domain" description="Solute-binding protein family 3/N-terminal" evidence="4">
    <location>
        <begin position="60"/>
        <end position="276"/>
    </location>
</feature>
<feature type="transmembrane region" description="Helical" evidence="3">
    <location>
        <begin position="288"/>
        <end position="309"/>
    </location>
</feature>
<dbReference type="InterPro" id="IPR049871">
    <property type="entry name" value="BvgS-like_periplasmic2"/>
</dbReference>
<dbReference type="InterPro" id="IPR035965">
    <property type="entry name" value="PAS-like_dom_sf"/>
</dbReference>
<keyword evidence="3" id="KW-1133">Transmembrane helix</keyword>
<dbReference type="AlphaFoldDB" id="A0A1H1SG33"/>
<dbReference type="PANTHER" id="PTHR35936">
    <property type="entry name" value="MEMBRANE-BOUND LYTIC MUREIN TRANSGLYCOSYLASE F"/>
    <property type="match status" value="1"/>
</dbReference>
<proteinExistence type="inferred from homology"/>
<dbReference type="CDD" id="cd00130">
    <property type="entry name" value="PAS"/>
    <property type="match status" value="1"/>
</dbReference>
<dbReference type="CDD" id="cd13707">
    <property type="entry name" value="PBP2_BvgS_D2"/>
    <property type="match status" value="1"/>
</dbReference>
<keyword evidence="2" id="KW-0732">Signal</keyword>
<evidence type="ECO:0000313" key="6">
    <source>
        <dbReference type="EMBL" id="SDS46871.1"/>
    </source>
</evidence>
<dbReference type="Pfam" id="PF00989">
    <property type="entry name" value="PAS"/>
    <property type="match status" value="1"/>
</dbReference>
<dbReference type="InterPro" id="IPR013767">
    <property type="entry name" value="PAS_fold"/>
</dbReference>
<evidence type="ECO:0000259" key="5">
    <source>
        <dbReference type="SMART" id="SM00091"/>
    </source>
</evidence>
<dbReference type="GO" id="GO:0006355">
    <property type="term" value="P:regulation of DNA-templated transcription"/>
    <property type="evidence" value="ECO:0007669"/>
    <property type="project" value="InterPro"/>
</dbReference>
<dbReference type="InterPro" id="IPR001638">
    <property type="entry name" value="Solute-binding_3/MltF_N"/>
</dbReference>
<gene>
    <name evidence="6" type="ORF">SAMN05216222_1518</name>
</gene>
<dbReference type="SUPFAM" id="SSF55785">
    <property type="entry name" value="PYP-like sensor domain (PAS domain)"/>
    <property type="match status" value="1"/>
</dbReference>
<dbReference type="InterPro" id="IPR000014">
    <property type="entry name" value="PAS"/>
</dbReference>
<dbReference type="SMART" id="SM00091">
    <property type="entry name" value="PAS"/>
    <property type="match status" value="1"/>
</dbReference>
<keyword evidence="6" id="KW-0808">Transferase</keyword>
<dbReference type="STRING" id="1148509.SAMN05216222_1518"/>
<dbReference type="RefSeq" id="WP_092272784.1">
    <property type="nucleotide sequence ID" value="NZ_JBJGXP010000001.1"/>
</dbReference>
<dbReference type="SMART" id="SM00062">
    <property type="entry name" value="PBPb"/>
    <property type="match status" value="1"/>
</dbReference>
<dbReference type="Pfam" id="PF00497">
    <property type="entry name" value="SBP_bac_3"/>
    <property type="match status" value="1"/>
</dbReference>
<dbReference type="PANTHER" id="PTHR35936:SF17">
    <property type="entry name" value="ARGININE-BINDING EXTRACELLULAR PROTEIN ARTP"/>
    <property type="match status" value="1"/>
</dbReference>
<organism evidence="6 7">
    <name type="scientific">Pseudomonas prosekii</name>
    <dbReference type="NCBI Taxonomy" id="1148509"/>
    <lineage>
        <taxon>Bacteria</taxon>
        <taxon>Pseudomonadati</taxon>
        <taxon>Pseudomonadota</taxon>
        <taxon>Gammaproteobacteria</taxon>
        <taxon>Pseudomonadales</taxon>
        <taxon>Pseudomonadaceae</taxon>
        <taxon>Pseudomonas</taxon>
    </lineage>
</organism>
<dbReference type="Gene3D" id="3.40.190.10">
    <property type="entry name" value="Periplasmic binding protein-like II"/>
    <property type="match status" value="2"/>
</dbReference>
<dbReference type="Gene3D" id="3.30.450.20">
    <property type="entry name" value="PAS domain"/>
    <property type="match status" value="1"/>
</dbReference>
<evidence type="ECO:0000256" key="2">
    <source>
        <dbReference type="ARBA" id="ARBA00022729"/>
    </source>
</evidence>
<keyword evidence="3" id="KW-0472">Membrane</keyword>
<comment type="similarity">
    <text evidence="1">Belongs to the bacterial solute-binding protein 3 family.</text>
</comment>
<accession>A0A1H1SG33</accession>
<evidence type="ECO:0000256" key="1">
    <source>
        <dbReference type="ARBA" id="ARBA00010333"/>
    </source>
</evidence>
<dbReference type="EMBL" id="LT629762">
    <property type="protein sequence ID" value="SDS46871.1"/>
    <property type="molecule type" value="Genomic_DNA"/>
</dbReference>
<evidence type="ECO:0000259" key="4">
    <source>
        <dbReference type="SMART" id="SM00062"/>
    </source>
</evidence>
<dbReference type="Proteomes" id="UP000198481">
    <property type="component" value="Chromosome I"/>
</dbReference>
<evidence type="ECO:0000256" key="3">
    <source>
        <dbReference type="SAM" id="Phobius"/>
    </source>
</evidence>
<keyword evidence="3" id="KW-0812">Transmembrane</keyword>
<protein>
    <submittedName>
        <fullName evidence="6">Two-component system, NarL family, sensor histidine kinase EvgS</fullName>
    </submittedName>
</protein>
<evidence type="ECO:0000313" key="7">
    <source>
        <dbReference type="Proteomes" id="UP000198481"/>
    </source>
</evidence>
<feature type="domain" description="PAS" evidence="5">
    <location>
        <begin position="332"/>
        <end position="400"/>
    </location>
</feature>
<dbReference type="GO" id="GO:0016301">
    <property type="term" value="F:kinase activity"/>
    <property type="evidence" value="ECO:0007669"/>
    <property type="project" value="UniProtKB-KW"/>
</dbReference>
<sequence length="457" mass="51763">MLFFRSLIPAICWIFLLSTLALAQRGFAAQLVTYEGAKPVAVNAIKLSAEERQWIRANPKVIVASAQFPLYLFKDEHGHWSGLNNDMLNRISAMTGLNFVHEESFSTGQLLGRLEQGGADMSTTLAMNDERRGFLDFSHAFGGSAWIMVGRAGAPELQSLEQLSEKVLVLPARHAMEETIRRDHPRITLLTVKTYAEARALVESGEADATIENETGSQLYPIGQLKVGHTVEGSWEADRLAVRKGQPQLLSILNKALEAFPPAELRAMRLKWLDGIAPRPALSFWQQISRWGCWGMFFVSLFALLSLLWNRRLAVLIKRHRDVEKDLCDQLAFQQALFDAMPDPMFVRDLQGRLIKCNKSYEEALSKRFDQVQGLRLIEGNILPRETAEMLHAEFIAQIETRKPRFTRRLLLFNNGVRDIDQWTVPFYGTDGHVRGLLGGWTDIELRKSEGRCQCAR</sequence>